<dbReference type="InterPro" id="IPR012337">
    <property type="entry name" value="RNaseH-like_sf"/>
</dbReference>
<dbReference type="SUPFAM" id="SSF53098">
    <property type="entry name" value="Ribonuclease H-like"/>
    <property type="match status" value="1"/>
</dbReference>
<feature type="domain" description="RNase H type-1" evidence="1">
    <location>
        <begin position="49"/>
        <end position="169"/>
    </location>
</feature>
<dbReference type="InterPro" id="IPR044730">
    <property type="entry name" value="RNase_H-like_dom_plant"/>
</dbReference>
<dbReference type="AlphaFoldDB" id="A0AAD9TM78"/>
<dbReference type="Gene3D" id="3.30.420.10">
    <property type="entry name" value="Ribonuclease H-like superfamily/Ribonuclease H"/>
    <property type="match status" value="1"/>
</dbReference>
<evidence type="ECO:0000313" key="2">
    <source>
        <dbReference type="EMBL" id="KAK2638228.1"/>
    </source>
</evidence>
<protein>
    <recommendedName>
        <fullName evidence="1">RNase H type-1 domain-containing protein</fullName>
    </recommendedName>
</protein>
<reference evidence="2" key="1">
    <citation type="journal article" date="2023" name="Plant J.">
        <title>Genome sequences and population genomics provide insights into the demographic history, inbreeding, and mutation load of two 'living fossil' tree species of Dipteronia.</title>
        <authorList>
            <person name="Feng Y."/>
            <person name="Comes H.P."/>
            <person name="Chen J."/>
            <person name="Zhu S."/>
            <person name="Lu R."/>
            <person name="Zhang X."/>
            <person name="Li P."/>
            <person name="Qiu J."/>
            <person name="Olsen K.M."/>
            <person name="Qiu Y."/>
        </authorList>
    </citation>
    <scope>NUCLEOTIDE SEQUENCE</scope>
    <source>
        <strain evidence="2">KIB01</strain>
    </source>
</reference>
<evidence type="ECO:0000313" key="3">
    <source>
        <dbReference type="Proteomes" id="UP001280121"/>
    </source>
</evidence>
<accession>A0AAD9TM78</accession>
<dbReference type="GO" id="GO:0003676">
    <property type="term" value="F:nucleic acid binding"/>
    <property type="evidence" value="ECO:0007669"/>
    <property type="project" value="InterPro"/>
</dbReference>
<dbReference type="EMBL" id="JANJYI010000008">
    <property type="protein sequence ID" value="KAK2638228.1"/>
    <property type="molecule type" value="Genomic_DNA"/>
</dbReference>
<keyword evidence="3" id="KW-1185">Reference proteome</keyword>
<evidence type="ECO:0000259" key="1">
    <source>
        <dbReference type="Pfam" id="PF13456"/>
    </source>
</evidence>
<dbReference type="CDD" id="cd06222">
    <property type="entry name" value="RNase_H_like"/>
    <property type="match status" value="1"/>
</dbReference>
<dbReference type="PANTHER" id="PTHR47074:SF11">
    <property type="entry name" value="REVERSE TRANSCRIPTASE-LIKE PROTEIN"/>
    <property type="match status" value="1"/>
</dbReference>
<dbReference type="InterPro" id="IPR002156">
    <property type="entry name" value="RNaseH_domain"/>
</dbReference>
<sequence length="184" mass="20407">MDDDFMGWSLNFLECFCSVNSDVDQAPIAGRGMTVNWCKPDHEWFKVNTDVVVDSLKCCVGVGIIIINRLGVFRHSFVLNLRVNFSPQIAEVVALFYWIRLAVEENFVPVVVKSYAKAVVDMIKLGVVPTVDIDTITGDILHLICGKPISISFVPRLANSVAHGLAKLALSVANERVWINSYPP</sequence>
<organism evidence="2 3">
    <name type="scientific">Dipteronia dyeriana</name>
    <dbReference type="NCBI Taxonomy" id="168575"/>
    <lineage>
        <taxon>Eukaryota</taxon>
        <taxon>Viridiplantae</taxon>
        <taxon>Streptophyta</taxon>
        <taxon>Embryophyta</taxon>
        <taxon>Tracheophyta</taxon>
        <taxon>Spermatophyta</taxon>
        <taxon>Magnoliopsida</taxon>
        <taxon>eudicotyledons</taxon>
        <taxon>Gunneridae</taxon>
        <taxon>Pentapetalae</taxon>
        <taxon>rosids</taxon>
        <taxon>malvids</taxon>
        <taxon>Sapindales</taxon>
        <taxon>Sapindaceae</taxon>
        <taxon>Hippocastanoideae</taxon>
        <taxon>Acereae</taxon>
        <taxon>Dipteronia</taxon>
    </lineage>
</organism>
<dbReference type="Pfam" id="PF13456">
    <property type="entry name" value="RVT_3"/>
    <property type="match status" value="1"/>
</dbReference>
<dbReference type="GO" id="GO:0004523">
    <property type="term" value="F:RNA-DNA hybrid ribonuclease activity"/>
    <property type="evidence" value="ECO:0007669"/>
    <property type="project" value="InterPro"/>
</dbReference>
<dbReference type="InterPro" id="IPR052929">
    <property type="entry name" value="RNase_H-like_EbsB-rel"/>
</dbReference>
<gene>
    <name evidence="2" type="ORF">Ddye_026023</name>
</gene>
<dbReference type="InterPro" id="IPR036397">
    <property type="entry name" value="RNaseH_sf"/>
</dbReference>
<dbReference type="Proteomes" id="UP001280121">
    <property type="component" value="Unassembled WGS sequence"/>
</dbReference>
<comment type="caution">
    <text evidence="2">The sequence shown here is derived from an EMBL/GenBank/DDBJ whole genome shotgun (WGS) entry which is preliminary data.</text>
</comment>
<name>A0AAD9TM78_9ROSI</name>
<dbReference type="PANTHER" id="PTHR47074">
    <property type="entry name" value="BNAC02G40300D PROTEIN"/>
    <property type="match status" value="1"/>
</dbReference>
<proteinExistence type="predicted"/>